<keyword evidence="3" id="KW-1185">Reference proteome</keyword>
<name>A0ABU3TSQ1_9BACT</name>
<dbReference type="Pfam" id="PF10263">
    <property type="entry name" value="SprT-like"/>
    <property type="match status" value="1"/>
</dbReference>
<organism evidence="2 3">
    <name type="scientific">Aquirufa regiilacus</name>
    <dbReference type="NCBI Taxonomy" id="3024868"/>
    <lineage>
        <taxon>Bacteria</taxon>
        <taxon>Pseudomonadati</taxon>
        <taxon>Bacteroidota</taxon>
        <taxon>Cytophagia</taxon>
        <taxon>Cytophagales</taxon>
        <taxon>Flectobacillaceae</taxon>
        <taxon>Aquirufa</taxon>
    </lineage>
</organism>
<dbReference type="Proteomes" id="UP001249959">
    <property type="component" value="Unassembled WGS sequence"/>
</dbReference>
<feature type="domain" description="SprT-like" evidence="1">
    <location>
        <begin position="21"/>
        <end position="98"/>
    </location>
</feature>
<sequence length="208" mass="24101">MNKSRKITSFLDHFPPKVAEYCFNLWDEHQFDFIVSKKRDSKLGDFRYAPDKGYQITVNNNLNPYAFLVTYLHEVAHLVTYLKFKNKVNPHGQEWKDAFLELFDPLLDPELLPEDLIDVLRAYLKNPVATSNGFTPLVETLKKFDVPTEEDAAILLFKLPEGTKFKLKNLLLQKGKLRRTRYICQEVNTGKLYLVAKNAQVQTSEAST</sequence>
<dbReference type="InterPro" id="IPR006640">
    <property type="entry name" value="SprT-like_domain"/>
</dbReference>
<accession>A0ABU3TSQ1</accession>
<dbReference type="EMBL" id="JAVNWW010000002">
    <property type="protein sequence ID" value="MDU0808839.1"/>
    <property type="molecule type" value="Genomic_DNA"/>
</dbReference>
<evidence type="ECO:0000313" key="3">
    <source>
        <dbReference type="Proteomes" id="UP001249959"/>
    </source>
</evidence>
<evidence type="ECO:0000313" key="2">
    <source>
        <dbReference type="EMBL" id="MDU0808839.1"/>
    </source>
</evidence>
<evidence type="ECO:0000259" key="1">
    <source>
        <dbReference type="Pfam" id="PF10263"/>
    </source>
</evidence>
<gene>
    <name evidence="2" type="ORF">PQG45_07310</name>
</gene>
<dbReference type="RefSeq" id="WP_316070575.1">
    <property type="nucleotide sequence ID" value="NZ_JAVNWW010000002.1"/>
</dbReference>
<protein>
    <submittedName>
        <fullName evidence="2">SprT-like domain-containing protein</fullName>
    </submittedName>
</protein>
<proteinExistence type="predicted"/>
<reference evidence="2 3" key="1">
    <citation type="submission" date="2023-09" db="EMBL/GenBank/DDBJ databases">
        <title>Aquirufa genomes.</title>
        <authorList>
            <person name="Pitt A."/>
        </authorList>
    </citation>
    <scope>NUCLEOTIDE SEQUENCE [LARGE SCALE GENOMIC DNA]</scope>
    <source>
        <strain evidence="2 3">LEOWEIH-7C</strain>
    </source>
</reference>
<comment type="caution">
    <text evidence="2">The sequence shown here is derived from an EMBL/GenBank/DDBJ whole genome shotgun (WGS) entry which is preliminary data.</text>
</comment>